<dbReference type="Proteomes" id="UP001205603">
    <property type="component" value="Unassembled WGS sequence"/>
</dbReference>
<comment type="similarity">
    <text evidence="5">Belongs to the class-II pyridoxal-phosphate-dependent aminotransferase family. MalY/PatB cystathionine beta-lyase subfamily.</text>
</comment>
<feature type="domain" description="Aminotransferase class I/classII large" evidence="6">
    <location>
        <begin position="30"/>
        <end position="380"/>
    </location>
</feature>
<comment type="caution">
    <text evidence="7">The sequence shown here is derived from an EMBL/GenBank/DDBJ whole genome shotgun (WGS) entry which is preliminary data.</text>
</comment>
<name>A0ABT1MLC1_9BACT</name>
<organism evidence="7 8">
    <name type="scientific">Coprobacter tertius</name>
    <dbReference type="NCBI Taxonomy" id="2944915"/>
    <lineage>
        <taxon>Bacteria</taxon>
        <taxon>Pseudomonadati</taxon>
        <taxon>Bacteroidota</taxon>
        <taxon>Bacteroidia</taxon>
        <taxon>Bacteroidales</taxon>
        <taxon>Barnesiellaceae</taxon>
        <taxon>Coprobacter</taxon>
    </lineage>
</organism>
<proteinExistence type="inferred from homology"/>
<dbReference type="EC" id="4.4.1.13" evidence="2"/>
<protein>
    <recommendedName>
        <fullName evidence="2">cysteine-S-conjugate beta-lyase</fullName>
        <ecNumber evidence="2">4.4.1.13</ecNumber>
    </recommendedName>
</protein>
<evidence type="ECO:0000259" key="6">
    <source>
        <dbReference type="Pfam" id="PF00155"/>
    </source>
</evidence>
<dbReference type="InterPro" id="IPR004839">
    <property type="entry name" value="Aminotransferase_I/II_large"/>
</dbReference>
<dbReference type="SUPFAM" id="SSF53383">
    <property type="entry name" value="PLP-dependent transferases"/>
    <property type="match status" value="1"/>
</dbReference>
<comment type="cofactor">
    <cofactor evidence="1">
        <name>pyridoxal 5'-phosphate</name>
        <dbReference type="ChEBI" id="CHEBI:597326"/>
    </cofactor>
</comment>
<evidence type="ECO:0000256" key="2">
    <source>
        <dbReference type="ARBA" id="ARBA00012224"/>
    </source>
</evidence>
<sequence>MKYDFDEVIDRRHTHAIKTDALLPRWGRDDLIPLWVADMDFRTPPFVMDALRKRCEHEILGYTTPGEDYYRAIENWVDSRFGWKIQKDEILFCPGVVPGITFSVLSMTQPGDKVLIQPPVYHPFRWVVEQNGREVVTNPLILENGIYRMDTDHFKKVVSDCKLFILCNPHNPGGIVWDVETLKEIAEICYENGTIVVSDEIHADLTLPPYKHHPFATVSEKARMNSITFMSPSKAFNMAGLGSAYSIIINKNIRDCYRRFVDGGELAEGHIFAYPSVVAAYSNGVEWLNECLSYIQKNIDFTIDFCRDNMPKIVPVRPHASYLVFLDCRDLDLSHNDLINLFVEGAHLALNDGAIFGHEGDGFMRLNVATPRTVLAKALHQLRDAYIKI</sequence>
<dbReference type="EMBL" id="JANDHW010000010">
    <property type="protein sequence ID" value="MCP9612503.1"/>
    <property type="molecule type" value="Genomic_DNA"/>
</dbReference>
<dbReference type="Pfam" id="PF00155">
    <property type="entry name" value="Aminotran_1_2"/>
    <property type="match status" value="1"/>
</dbReference>
<dbReference type="Gene3D" id="3.90.1150.10">
    <property type="entry name" value="Aspartate Aminotransferase, domain 1"/>
    <property type="match status" value="1"/>
</dbReference>
<dbReference type="InterPro" id="IPR015422">
    <property type="entry name" value="PyrdxlP-dep_Trfase_small"/>
</dbReference>
<evidence type="ECO:0000256" key="1">
    <source>
        <dbReference type="ARBA" id="ARBA00001933"/>
    </source>
</evidence>
<dbReference type="Gene3D" id="3.40.640.10">
    <property type="entry name" value="Type I PLP-dependent aspartate aminotransferase-like (Major domain)"/>
    <property type="match status" value="1"/>
</dbReference>
<dbReference type="InterPro" id="IPR051798">
    <property type="entry name" value="Class-II_PLP-Dep_Aminotrans"/>
</dbReference>
<evidence type="ECO:0000313" key="7">
    <source>
        <dbReference type="EMBL" id="MCP9612503.1"/>
    </source>
</evidence>
<gene>
    <name evidence="7" type="ORF">NMU02_10410</name>
</gene>
<dbReference type="InterPro" id="IPR015424">
    <property type="entry name" value="PyrdxlP-dep_Trfase"/>
</dbReference>
<dbReference type="RefSeq" id="WP_255027820.1">
    <property type="nucleotide sequence ID" value="NZ_JANDHW010000010.1"/>
</dbReference>
<evidence type="ECO:0000256" key="4">
    <source>
        <dbReference type="ARBA" id="ARBA00023239"/>
    </source>
</evidence>
<evidence type="ECO:0000256" key="5">
    <source>
        <dbReference type="ARBA" id="ARBA00037974"/>
    </source>
</evidence>
<dbReference type="NCBIfam" id="TIGR04350">
    <property type="entry name" value="C_S_lyase_PatB"/>
    <property type="match status" value="1"/>
</dbReference>
<evidence type="ECO:0000313" key="8">
    <source>
        <dbReference type="Proteomes" id="UP001205603"/>
    </source>
</evidence>
<evidence type="ECO:0000256" key="3">
    <source>
        <dbReference type="ARBA" id="ARBA00022898"/>
    </source>
</evidence>
<dbReference type="InterPro" id="IPR027619">
    <property type="entry name" value="C-S_lyase_PatB-like"/>
</dbReference>
<accession>A0ABT1MLC1</accession>
<keyword evidence="4 7" id="KW-0456">Lyase</keyword>
<keyword evidence="3" id="KW-0663">Pyridoxal phosphate</keyword>
<keyword evidence="8" id="KW-1185">Reference proteome</keyword>
<reference evidence="7 8" key="1">
    <citation type="submission" date="2022-07" db="EMBL/GenBank/DDBJ databases">
        <title>Fecal culturing of patients with breast cancer.</title>
        <authorList>
            <person name="Teng N.M.Y."/>
            <person name="Kiu R."/>
            <person name="Evans R."/>
            <person name="Baker D.J."/>
            <person name="Zenner C."/>
            <person name="Robinson S.D."/>
            <person name="Hall L.J."/>
        </authorList>
    </citation>
    <scope>NUCLEOTIDE SEQUENCE [LARGE SCALE GENOMIC DNA]</scope>
    <source>
        <strain evidence="7 8">LH1063</strain>
    </source>
</reference>
<dbReference type="PANTHER" id="PTHR43525">
    <property type="entry name" value="PROTEIN MALY"/>
    <property type="match status" value="1"/>
</dbReference>
<dbReference type="InterPro" id="IPR015421">
    <property type="entry name" value="PyrdxlP-dep_Trfase_major"/>
</dbReference>
<dbReference type="PANTHER" id="PTHR43525:SF1">
    <property type="entry name" value="PROTEIN MALY"/>
    <property type="match status" value="1"/>
</dbReference>
<dbReference type="CDD" id="cd00609">
    <property type="entry name" value="AAT_like"/>
    <property type="match status" value="1"/>
</dbReference>
<dbReference type="GO" id="GO:0016829">
    <property type="term" value="F:lyase activity"/>
    <property type="evidence" value="ECO:0007669"/>
    <property type="project" value="UniProtKB-KW"/>
</dbReference>